<feature type="region of interest" description="Disordered" evidence="1">
    <location>
        <begin position="45"/>
        <end position="256"/>
    </location>
</feature>
<organism evidence="3 4">
    <name type="scientific">Neofusicoccum ribis</name>
    <dbReference type="NCBI Taxonomy" id="45134"/>
    <lineage>
        <taxon>Eukaryota</taxon>
        <taxon>Fungi</taxon>
        <taxon>Dikarya</taxon>
        <taxon>Ascomycota</taxon>
        <taxon>Pezizomycotina</taxon>
        <taxon>Dothideomycetes</taxon>
        <taxon>Dothideomycetes incertae sedis</taxon>
        <taxon>Botryosphaeriales</taxon>
        <taxon>Botryosphaeriaceae</taxon>
        <taxon>Neofusicoccum</taxon>
    </lineage>
</organism>
<keyword evidence="4" id="KW-1185">Reference proteome</keyword>
<feature type="region of interest" description="Disordered" evidence="1">
    <location>
        <begin position="562"/>
        <end position="686"/>
    </location>
</feature>
<protein>
    <recommendedName>
        <fullName evidence="2">DUF1989 domain-containing protein</fullName>
    </recommendedName>
</protein>
<dbReference type="EMBL" id="JAJVDC020000057">
    <property type="protein sequence ID" value="KAL1629155.1"/>
    <property type="molecule type" value="Genomic_DNA"/>
</dbReference>
<feature type="compositionally biased region" description="Basic and acidic residues" evidence="1">
    <location>
        <begin position="569"/>
        <end position="604"/>
    </location>
</feature>
<dbReference type="Pfam" id="PF09347">
    <property type="entry name" value="DUF1989"/>
    <property type="match status" value="1"/>
</dbReference>
<feature type="domain" description="DUF1989" evidence="2">
    <location>
        <begin position="368"/>
        <end position="537"/>
    </location>
</feature>
<feature type="compositionally biased region" description="Polar residues" evidence="1">
    <location>
        <begin position="640"/>
        <end position="659"/>
    </location>
</feature>
<evidence type="ECO:0000313" key="4">
    <source>
        <dbReference type="Proteomes" id="UP001521116"/>
    </source>
</evidence>
<evidence type="ECO:0000313" key="3">
    <source>
        <dbReference type="EMBL" id="KAL1629155.1"/>
    </source>
</evidence>
<proteinExistence type="predicted"/>
<feature type="compositionally biased region" description="Acidic residues" evidence="1">
    <location>
        <begin position="107"/>
        <end position="120"/>
    </location>
</feature>
<evidence type="ECO:0000256" key="1">
    <source>
        <dbReference type="SAM" id="MobiDB-lite"/>
    </source>
</evidence>
<feature type="compositionally biased region" description="Basic residues" evidence="1">
    <location>
        <begin position="665"/>
        <end position="674"/>
    </location>
</feature>
<dbReference type="PANTHER" id="PTHR31527:SF0">
    <property type="entry name" value="RE64534P"/>
    <property type="match status" value="1"/>
</dbReference>
<dbReference type="Proteomes" id="UP001521116">
    <property type="component" value="Unassembled WGS sequence"/>
</dbReference>
<accession>A0ABR3STY3</accession>
<dbReference type="InterPro" id="IPR018959">
    <property type="entry name" value="DUF1989"/>
</dbReference>
<evidence type="ECO:0000259" key="2">
    <source>
        <dbReference type="Pfam" id="PF09347"/>
    </source>
</evidence>
<reference evidence="3 4" key="1">
    <citation type="submission" date="2024-02" db="EMBL/GenBank/DDBJ databases">
        <title>De novo assembly and annotation of 12 fungi associated with fruit tree decline syndrome in Ontario, Canada.</title>
        <authorList>
            <person name="Sulman M."/>
            <person name="Ellouze W."/>
            <person name="Ilyukhin E."/>
        </authorList>
    </citation>
    <scope>NUCLEOTIDE SEQUENCE [LARGE SCALE GENOMIC DNA]</scope>
    <source>
        <strain evidence="3 4">M1-105</strain>
    </source>
</reference>
<feature type="compositionally biased region" description="Basic and acidic residues" evidence="1">
    <location>
        <begin position="167"/>
        <end position="220"/>
    </location>
</feature>
<feature type="compositionally biased region" description="Acidic residues" evidence="1">
    <location>
        <begin position="50"/>
        <end position="59"/>
    </location>
</feature>
<name>A0ABR3STY3_9PEZI</name>
<comment type="caution">
    <text evidence="3">The sequence shown here is derived from an EMBL/GenBank/DDBJ whole genome shotgun (WGS) entry which is preliminary data.</text>
</comment>
<dbReference type="PANTHER" id="PTHR31527">
    <property type="entry name" value="RE64534P"/>
    <property type="match status" value="1"/>
</dbReference>
<gene>
    <name evidence="3" type="ORF">SLS56_005598</name>
</gene>
<sequence length="686" mass="73847">MAGERQSVPARHGIATFVPKGHSIKIINTYGSQVIDTWAFALHKPPNAESDAEEKAEEEAINKAQQEAEQEVNEQQKHAENPAEAIAAKQEEVPGDKPAAPTKAEPDANDEAPDPPEETPEWPASTPAKPTIENVDGKKVRTWASYVPSVPSVPSFRLRNKATAGEQSKDAAKASEGKGSEVNKAKGVEEEKEDKKAQEMTEDKEEDKAQEADTGEKTPTEAEDEGSKVAGTETPSDKTEDDYADAKSVQSSKSWGSYLPNIRSRAKAAYGMTSKPSTDTKNSKSWLSYLPSGTSFTSYLPSKEEALSAFAASHHRDPNKSYAEQLYEFSKTPVGAASLSAATGSGTAGSLYAAYTAYTKLQATRRTTEPMEYLSLPHTIDALQRLFPEPGDTLLSNLHTPVLTVVDDTTPPTTANADPTAIPLRHGTILPACDPTTYRDLAEAGEKGEEHGSCAENLVLALQEFNKSTGLKGARTVGADVTINSVPVPLSLFMNATVNPGSGKVVVKEPRLFEGGKRGRPGEKGGFVKFRAERDVVVVMSACPMDFGPTNGGRCMAANFMVEEPSEEEKERLKEEEREEKAKQEKEERERGEEDAKAEKKEAKSGGTEAKQKRRDSGQGVTEGTAKPTKGAVEQKTKDPSSGAQTPKTEGSGTSSETIKNAPKPGRKKPKKLDRRSSSRATTPQV</sequence>